<keyword evidence="3" id="KW-1185">Reference proteome</keyword>
<proteinExistence type="predicted"/>
<protein>
    <submittedName>
        <fullName evidence="2">Uncharacterized protein</fullName>
    </submittedName>
</protein>
<sequence length="45" mass="5372">MFQQELMDFNETMLGNFMRSAIFSLMLVAGRRLVYHPQYFQLPSL</sequence>
<organism evidence="2 3">
    <name type="scientific">Parapedobacter luteus</name>
    <dbReference type="NCBI Taxonomy" id="623280"/>
    <lineage>
        <taxon>Bacteria</taxon>
        <taxon>Pseudomonadati</taxon>
        <taxon>Bacteroidota</taxon>
        <taxon>Sphingobacteriia</taxon>
        <taxon>Sphingobacteriales</taxon>
        <taxon>Sphingobacteriaceae</taxon>
        <taxon>Parapedobacter</taxon>
    </lineage>
</organism>
<keyword evidence="1" id="KW-0472">Membrane</keyword>
<gene>
    <name evidence="2" type="ORF">SAMN05660226_01585</name>
</gene>
<reference evidence="2 3" key="1">
    <citation type="submission" date="2017-02" db="EMBL/GenBank/DDBJ databases">
        <authorList>
            <person name="Peterson S.W."/>
        </authorList>
    </citation>
    <scope>NUCLEOTIDE SEQUENCE [LARGE SCALE GENOMIC DNA]</scope>
    <source>
        <strain evidence="2 3">DSM 22899</strain>
    </source>
</reference>
<evidence type="ECO:0000256" key="1">
    <source>
        <dbReference type="SAM" id="Phobius"/>
    </source>
</evidence>
<feature type="transmembrane region" description="Helical" evidence="1">
    <location>
        <begin position="17"/>
        <end position="34"/>
    </location>
</feature>
<accession>A0A1T5BM76</accession>
<name>A0A1T5BM76_9SPHI</name>
<dbReference type="Proteomes" id="UP000190541">
    <property type="component" value="Unassembled WGS sequence"/>
</dbReference>
<dbReference type="AlphaFoldDB" id="A0A1T5BM76"/>
<evidence type="ECO:0000313" key="2">
    <source>
        <dbReference type="EMBL" id="SKB48382.1"/>
    </source>
</evidence>
<keyword evidence="1" id="KW-0812">Transmembrane</keyword>
<keyword evidence="1" id="KW-1133">Transmembrane helix</keyword>
<dbReference type="EMBL" id="FUYS01000003">
    <property type="protein sequence ID" value="SKB48382.1"/>
    <property type="molecule type" value="Genomic_DNA"/>
</dbReference>
<evidence type="ECO:0000313" key="3">
    <source>
        <dbReference type="Proteomes" id="UP000190541"/>
    </source>
</evidence>